<sequence length="114" mass="12814">MGADLQEELLEIKALDESEKIADKVCKKLMSMQKVPEFPTGSVPIADAAKIYGRDQDWVRAGIVQGWLPIGIATRAGEKITKLSQMNSVYGRINYYISPKKLWEDTGILWQKSN</sequence>
<dbReference type="EMBL" id="BK014792">
    <property type="protein sequence ID" value="DAD75915.1"/>
    <property type="molecule type" value="Genomic_DNA"/>
</dbReference>
<keyword evidence="1" id="KW-0689">Ribosomal protein</keyword>
<accession>A0A8S5M1G9</accession>
<evidence type="ECO:0000313" key="1">
    <source>
        <dbReference type="EMBL" id="DAD75915.1"/>
    </source>
</evidence>
<name>A0A8S5M1G9_9CAUD</name>
<protein>
    <submittedName>
        <fullName evidence="1">50S ribosomal protein</fullName>
    </submittedName>
</protein>
<organism evidence="1">
    <name type="scientific">Siphoviridae sp. ctLAw30</name>
    <dbReference type="NCBI Taxonomy" id="2826249"/>
    <lineage>
        <taxon>Viruses</taxon>
        <taxon>Duplodnaviria</taxon>
        <taxon>Heunggongvirae</taxon>
        <taxon>Uroviricota</taxon>
        <taxon>Caudoviricetes</taxon>
    </lineage>
</organism>
<proteinExistence type="predicted"/>
<reference evidence="1" key="1">
    <citation type="journal article" date="2021" name="Proc. Natl. Acad. Sci. U.S.A.">
        <title>A Catalog of Tens of Thousands of Viruses from Human Metagenomes Reveals Hidden Associations with Chronic Diseases.</title>
        <authorList>
            <person name="Tisza M.J."/>
            <person name="Buck C.B."/>
        </authorList>
    </citation>
    <scope>NUCLEOTIDE SEQUENCE</scope>
    <source>
        <strain evidence="1">CtLAw30</strain>
    </source>
</reference>
<keyword evidence="1" id="KW-0687">Ribonucleoprotein</keyword>